<protein>
    <submittedName>
        <fullName evidence="4">Uncharacterized protein</fullName>
    </submittedName>
</protein>
<organism evidence="4">
    <name type="scientific">Aureoumbra lagunensis</name>
    <dbReference type="NCBI Taxonomy" id="44058"/>
    <lineage>
        <taxon>Eukaryota</taxon>
        <taxon>Sar</taxon>
        <taxon>Stramenopiles</taxon>
        <taxon>Ochrophyta</taxon>
        <taxon>Pelagophyceae</taxon>
        <taxon>Pelagomonadales</taxon>
        <taxon>Aureoumbra</taxon>
    </lineage>
</organism>
<evidence type="ECO:0000313" key="3">
    <source>
        <dbReference type="EMBL" id="CAE0366655.1"/>
    </source>
</evidence>
<name>A0A6S8DDV2_9STRA</name>
<dbReference type="EMBL" id="HBIJ01010795">
    <property type="protein sequence ID" value="CAE0366650.1"/>
    <property type="molecule type" value="Transcribed_RNA"/>
</dbReference>
<dbReference type="AlphaFoldDB" id="A0A6S8DDV2"/>
<evidence type="ECO:0000313" key="2">
    <source>
        <dbReference type="EMBL" id="CAE0366651.1"/>
    </source>
</evidence>
<evidence type="ECO:0000313" key="1">
    <source>
        <dbReference type="EMBL" id="CAE0366650.1"/>
    </source>
</evidence>
<dbReference type="EMBL" id="HBIJ01010796">
    <property type="protein sequence ID" value="CAE0366651.1"/>
    <property type="molecule type" value="Transcribed_RNA"/>
</dbReference>
<dbReference type="EMBL" id="HBIJ01010800">
    <property type="protein sequence ID" value="CAE0366655.1"/>
    <property type="molecule type" value="Transcribed_RNA"/>
</dbReference>
<sequence>MRLSGLARALLSQAQLKFATSTPVTESTFDGAKWLSDAASVHQTDITQCKSKVKFGLAEGLLLWLSANEFQLVVPQLCLPGAATQMDCTIVDYALSTGTYPPRTIDAIRLACHDSDTYSLLSITR</sequence>
<evidence type="ECO:0000313" key="4">
    <source>
        <dbReference type="EMBL" id="CAE0366656.1"/>
    </source>
</evidence>
<accession>A0A6S8DDV2</accession>
<gene>
    <name evidence="1" type="ORF">ALAG00032_LOCUS7398</name>
    <name evidence="2" type="ORF">ALAG00032_LOCUS7399</name>
    <name evidence="3" type="ORF">ALAG00032_LOCUS7403</name>
    <name evidence="4" type="ORF">ALAG00032_LOCUS7404</name>
</gene>
<proteinExistence type="predicted"/>
<dbReference type="EMBL" id="HBIJ01010801">
    <property type="protein sequence ID" value="CAE0366656.1"/>
    <property type="molecule type" value="Transcribed_RNA"/>
</dbReference>
<reference evidence="4" key="1">
    <citation type="submission" date="2021-01" db="EMBL/GenBank/DDBJ databases">
        <authorList>
            <person name="Corre E."/>
            <person name="Pelletier E."/>
            <person name="Niang G."/>
            <person name="Scheremetjew M."/>
            <person name="Finn R."/>
            <person name="Kale V."/>
            <person name="Holt S."/>
            <person name="Cochrane G."/>
            <person name="Meng A."/>
            <person name="Brown T."/>
            <person name="Cohen L."/>
        </authorList>
    </citation>
    <scope>NUCLEOTIDE SEQUENCE</scope>
    <source>
        <strain evidence="4">CCMP1510</strain>
    </source>
</reference>